<accession>A0AC35U0X3</accession>
<organism evidence="1 2">
    <name type="scientific">Rhabditophanes sp. KR3021</name>
    <dbReference type="NCBI Taxonomy" id="114890"/>
    <lineage>
        <taxon>Eukaryota</taxon>
        <taxon>Metazoa</taxon>
        <taxon>Ecdysozoa</taxon>
        <taxon>Nematoda</taxon>
        <taxon>Chromadorea</taxon>
        <taxon>Rhabditida</taxon>
        <taxon>Tylenchina</taxon>
        <taxon>Panagrolaimomorpha</taxon>
        <taxon>Strongyloidoidea</taxon>
        <taxon>Alloionematidae</taxon>
        <taxon>Rhabditophanes</taxon>
    </lineage>
</organism>
<name>A0AC35U0X3_9BILA</name>
<evidence type="ECO:0000313" key="1">
    <source>
        <dbReference type="Proteomes" id="UP000095286"/>
    </source>
</evidence>
<reference evidence="2" key="1">
    <citation type="submission" date="2016-11" db="UniProtKB">
        <authorList>
            <consortium name="WormBaseParasite"/>
        </authorList>
    </citation>
    <scope>IDENTIFICATION</scope>
    <source>
        <strain evidence="2">KR3021</strain>
    </source>
</reference>
<dbReference type="WBParaSite" id="RSKR_0000657000.1">
    <property type="protein sequence ID" value="RSKR_0000657000.1"/>
    <property type="gene ID" value="RSKR_0000657000"/>
</dbReference>
<sequence>MVGKITLTYFDGMGRAEVTRILLHYGGLQFEDVRISFEQWAAIKDKQPFKQLPVLDIDGHKLAQSRAFEQLLASRFHLVGKSDIETALNQQYILAIDDVAANSKGIFFEKDPEKKKALTKTYLDSHVKPFLALVEGFITKNGHGHLVGSTLSYADIALFQFLWAIVNKEHVVLEGTVKALYDKVNNEPKIQKYLQSRPDCAF</sequence>
<dbReference type="Proteomes" id="UP000095286">
    <property type="component" value="Unplaced"/>
</dbReference>
<protein>
    <submittedName>
        <fullName evidence="2">Glutathione transferase</fullName>
    </submittedName>
</protein>
<evidence type="ECO:0000313" key="2">
    <source>
        <dbReference type="WBParaSite" id="RSKR_0000657000.1"/>
    </source>
</evidence>
<proteinExistence type="predicted"/>